<name>A0A2G9U6W2_TELCI</name>
<dbReference type="CDD" id="cd05380">
    <property type="entry name" value="CAP_euk"/>
    <property type="match status" value="1"/>
</dbReference>
<evidence type="ECO:0000313" key="4">
    <source>
        <dbReference type="Proteomes" id="UP000230423"/>
    </source>
</evidence>
<dbReference type="SUPFAM" id="SSF55797">
    <property type="entry name" value="PR-1-like"/>
    <property type="match status" value="1"/>
</dbReference>
<dbReference type="InterPro" id="IPR035940">
    <property type="entry name" value="CAP_sf"/>
</dbReference>
<dbReference type="InterPro" id="IPR018244">
    <property type="entry name" value="Allrgn_V5/Tpx1_CS"/>
</dbReference>
<dbReference type="Pfam" id="PF00188">
    <property type="entry name" value="CAP"/>
    <property type="match status" value="1"/>
</dbReference>
<feature type="compositionally biased region" description="Low complexity" evidence="1">
    <location>
        <begin position="1"/>
        <end position="28"/>
    </location>
</feature>
<dbReference type="PROSITE" id="PS01010">
    <property type="entry name" value="CRISP_2"/>
    <property type="match status" value="1"/>
</dbReference>
<dbReference type="InterPro" id="IPR002413">
    <property type="entry name" value="V5_allergen-like"/>
</dbReference>
<dbReference type="PRINTS" id="PR00837">
    <property type="entry name" value="V5TPXLIKE"/>
</dbReference>
<dbReference type="PRINTS" id="PR00838">
    <property type="entry name" value="V5ALLERGEN"/>
</dbReference>
<sequence length="225" mass="24577">MSTTPAMTTSTTSSARVSTTTATTNSSSDPITDAIREKIIDMHNYRRSRLAQGLVPNGMTGKNCAQGMNLYSMIYDTDLENEAQQYANSCPLSGSSPESRTSGENFAAIPSSSATTYYDAVYQAIKEFWREIKVNADGVNEAMVFTDVLRYKTLAPLRFTQMAWANTYQVGCGARQCGENTVVVCRYNPRGNIVGENIYDVGPTCGECFDICTTAYLYKGLCPAP</sequence>
<gene>
    <name evidence="3" type="ORF">TELCIR_12338</name>
</gene>
<dbReference type="SMART" id="SM00198">
    <property type="entry name" value="SCP"/>
    <property type="match status" value="1"/>
</dbReference>
<dbReference type="GO" id="GO:0005576">
    <property type="term" value="C:extracellular region"/>
    <property type="evidence" value="ECO:0007669"/>
    <property type="project" value="InterPro"/>
</dbReference>
<evidence type="ECO:0000313" key="3">
    <source>
        <dbReference type="EMBL" id="PIO65963.1"/>
    </source>
</evidence>
<reference evidence="3 4" key="1">
    <citation type="submission" date="2015-09" db="EMBL/GenBank/DDBJ databases">
        <title>Draft genome of the parasitic nematode Teladorsagia circumcincta isolate WARC Sus (inbred).</title>
        <authorList>
            <person name="Mitreva M."/>
        </authorList>
    </citation>
    <scope>NUCLEOTIDE SEQUENCE [LARGE SCALE GENOMIC DNA]</scope>
    <source>
        <strain evidence="3 4">S</strain>
    </source>
</reference>
<proteinExistence type="predicted"/>
<accession>A0A2G9U6W2</accession>
<evidence type="ECO:0000259" key="2">
    <source>
        <dbReference type="SMART" id="SM00198"/>
    </source>
</evidence>
<dbReference type="Proteomes" id="UP000230423">
    <property type="component" value="Unassembled WGS sequence"/>
</dbReference>
<feature type="domain" description="SCP" evidence="2">
    <location>
        <begin position="34"/>
        <end position="195"/>
    </location>
</feature>
<dbReference type="OrthoDB" id="5877551at2759"/>
<protein>
    <submittedName>
        <fullName evidence="3">SCP-like protein</fullName>
    </submittedName>
</protein>
<dbReference type="PANTHER" id="PTHR10334">
    <property type="entry name" value="CYSTEINE-RICH SECRETORY PROTEIN-RELATED"/>
    <property type="match status" value="1"/>
</dbReference>
<organism evidence="3 4">
    <name type="scientific">Teladorsagia circumcincta</name>
    <name type="common">Brown stomach worm</name>
    <name type="synonym">Ostertagia circumcincta</name>
    <dbReference type="NCBI Taxonomy" id="45464"/>
    <lineage>
        <taxon>Eukaryota</taxon>
        <taxon>Metazoa</taxon>
        <taxon>Ecdysozoa</taxon>
        <taxon>Nematoda</taxon>
        <taxon>Chromadorea</taxon>
        <taxon>Rhabditida</taxon>
        <taxon>Rhabditina</taxon>
        <taxon>Rhabditomorpha</taxon>
        <taxon>Strongyloidea</taxon>
        <taxon>Trichostrongylidae</taxon>
        <taxon>Teladorsagia</taxon>
    </lineage>
</organism>
<dbReference type="InterPro" id="IPR001283">
    <property type="entry name" value="CRISP-related"/>
</dbReference>
<dbReference type="AlphaFoldDB" id="A0A2G9U6W2"/>
<dbReference type="Gene3D" id="3.40.33.10">
    <property type="entry name" value="CAP"/>
    <property type="match status" value="1"/>
</dbReference>
<feature type="region of interest" description="Disordered" evidence="1">
    <location>
        <begin position="1"/>
        <end position="30"/>
    </location>
</feature>
<keyword evidence="4" id="KW-1185">Reference proteome</keyword>
<evidence type="ECO:0000256" key="1">
    <source>
        <dbReference type="SAM" id="MobiDB-lite"/>
    </source>
</evidence>
<dbReference type="EMBL" id="KZ348599">
    <property type="protein sequence ID" value="PIO65963.1"/>
    <property type="molecule type" value="Genomic_DNA"/>
</dbReference>
<dbReference type="InterPro" id="IPR014044">
    <property type="entry name" value="CAP_dom"/>
</dbReference>